<keyword evidence="2" id="KW-1185">Reference proteome</keyword>
<dbReference type="PANTHER" id="PTHR38479:SF2">
    <property type="entry name" value="WINGED HELIX DNA-BINDING DOMAIN-CONTAINING PROTEIN"/>
    <property type="match status" value="1"/>
</dbReference>
<gene>
    <name evidence="1" type="ORF">FDA94_37295</name>
</gene>
<protein>
    <submittedName>
        <fullName evidence="1">Winged helix DNA-binding domain-containing protein</fullName>
    </submittedName>
</protein>
<name>A0A4U3LTD5_9ACTN</name>
<organism evidence="1 2">
    <name type="scientific">Herbidospora galbida</name>
    <dbReference type="NCBI Taxonomy" id="2575442"/>
    <lineage>
        <taxon>Bacteria</taxon>
        <taxon>Bacillati</taxon>
        <taxon>Actinomycetota</taxon>
        <taxon>Actinomycetes</taxon>
        <taxon>Streptosporangiales</taxon>
        <taxon>Streptosporangiaceae</taxon>
        <taxon>Herbidospora</taxon>
    </lineage>
</organism>
<proteinExistence type="predicted"/>
<dbReference type="Proteomes" id="UP000308705">
    <property type="component" value="Unassembled WGS sequence"/>
</dbReference>
<dbReference type="PANTHER" id="PTHR38479">
    <property type="entry name" value="LMO0824 PROTEIN"/>
    <property type="match status" value="1"/>
</dbReference>
<comment type="caution">
    <text evidence="1">The sequence shown here is derived from an EMBL/GenBank/DDBJ whole genome shotgun (WGS) entry which is preliminary data.</text>
</comment>
<dbReference type="AlphaFoldDB" id="A0A4U3LTD5"/>
<dbReference type="Pfam" id="PF06224">
    <property type="entry name" value="AlkZ-like"/>
    <property type="match status" value="1"/>
</dbReference>
<evidence type="ECO:0000313" key="1">
    <source>
        <dbReference type="EMBL" id="TKK78739.1"/>
    </source>
</evidence>
<sequence length="306" mass="32804">MNDPWPRRAAAQLLDRPRTTVPELVRALLAVQAQDAKAAALALRARGAGFTRADVEAALQAGEIVRAWGPRGTLHLIAADDLPWLLSLTRPSTSTIARRLAQLGVTGDDLAGRVEKATFGQGPLTKAELGERLRVEGQAIIHLAALAAERGRLVLGPDRGGKATYVHAADWLGAPIAFEPDRDRALRELGSRYARAHSPATPEDLAHWSGVSLKDARRAHHDVPEKEPWEGTRLLPAFDEFLLGWKERAPMTVPTATIAPGGGIIRPAVVKDGVIVGTWSLGGNGGEIPVDQEIADIANFLHITSK</sequence>
<dbReference type="OrthoDB" id="9148135at2"/>
<dbReference type="RefSeq" id="WP_137251734.1">
    <property type="nucleotide sequence ID" value="NZ_SZQA01000069.1"/>
</dbReference>
<dbReference type="GO" id="GO:0003677">
    <property type="term" value="F:DNA binding"/>
    <property type="evidence" value="ECO:0007669"/>
    <property type="project" value="UniProtKB-KW"/>
</dbReference>
<dbReference type="EMBL" id="SZQA01000069">
    <property type="protein sequence ID" value="TKK78739.1"/>
    <property type="molecule type" value="Genomic_DNA"/>
</dbReference>
<evidence type="ECO:0000313" key="2">
    <source>
        <dbReference type="Proteomes" id="UP000308705"/>
    </source>
</evidence>
<keyword evidence="1" id="KW-0238">DNA-binding</keyword>
<reference evidence="1 2" key="1">
    <citation type="submission" date="2019-04" db="EMBL/GenBank/DDBJ databases">
        <title>Herbidospora sp. NEAU-GS14.nov., a novel actinomycete isolated from soil.</title>
        <authorList>
            <person name="Han L."/>
        </authorList>
    </citation>
    <scope>NUCLEOTIDE SEQUENCE [LARGE SCALE GENOMIC DNA]</scope>
    <source>
        <strain evidence="1 2">NEAU-GS14</strain>
    </source>
</reference>
<accession>A0A4U3LTD5</accession>
<dbReference type="InterPro" id="IPR009351">
    <property type="entry name" value="AlkZ-like"/>
</dbReference>